<dbReference type="EMBL" id="FRAA01000002">
    <property type="protein sequence ID" value="SHJ88675.1"/>
    <property type="molecule type" value="Genomic_DNA"/>
</dbReference>
<name>A0A1M6MYY4_REIAG</name>
<protein>
    <submittedName>
        <fullName evidence="1">Uncharacterized protein</fullName>
    </submittedName>
</protein>
<dbReference type="Proteomes" id="UP000184474">
    <property type="component" value="Unassembled WGS sequence"/>
</dbReference>
<accession>A0A1M6MYY4</accession>
<dbReference type="RefSeq" id="WP_073120689.1">
    <property type="nucleotide sequence ID" value="NZ_FRAA01000002.1"/>
</dbReference>
<proteinExistence type="predicted"/>
<evidence type="ECO:0000313" key="2">
    <source>
        <dbReference type="Proteomes" id="UP000184474"/>
    </source>
</evidence>
<reference evidence="2" key="1">
    <citation type="submission" date="2016-11" db="EMBL/GenBank/DDBJ databases">
        <authorList>
            <person name="Varghese N."/>
            <person name="Submissions S."/>
        </authorList>
    </citation>
    <scope>NUCLEOTIDE SEQUENCE [LARGE SCALE GENOMIC DNA]</scope>
    <source>
        <strain evidence="2">DSM 26134</strain>
    </source>
</reference>
<sequence length="104" mass="12168">MENGVRKCLPLLLAHFQLPKDELQLNEYTLEELEIKLSAIIGYLLNHDLDRLMSACYKIDLSEQIFKDIITKAPPEEINRSLAREIIQRELQKVVTREKYRGLS</sequence>
<keyword evidence="2" id="KW-1185">Reference proteome</keyword>
<dbReference type="AlphaFoldDB" id="A0A1M6MYY4"/>
<evidence type="ECO:0000313" key="1">
    <source>
        <dbReference type="EMBL" id="SHJ88675.1"/>
    </source>
</evidence>
<gene>
    <name evidence="1" type="ORF">SAMN04488028_10218</name>
</gene>
<dbReference type="STRING" id="156994.SAMN04488028_10218"/>
<organism evidence="1 2">
    <name type="scientific">Reichenbachiella agariperforans</name>
    <dbReference type="NCBI Taxonomy" id="156994"/>
    <lineage>
        <taxon>Bacteria</taxon>
        <taxon>Pseudomonadati</taxon>
        <taxon>Bacteroidota</taxon>
        <taxon>Cytophagia</taxon>
        <taxon>Cytophagales</taxon>
        <taxon>Reichenbachiellaceae</taxon>
        <taxon>Reichenbachiella</taxon>
    </lineage>
</organism>